<evidence type="ECO:0000313" key="2">
    <source>
        <dbReference type="EMBL" id="GJM53622.1"/>
    </source>
</evidence>
<name>A0AAV5ATB9_9FLAO</name>
<sequence length="774" mass="88966">MISMKKIMLIISILLFIGSCSEPIRQYDNIELFEDGFASVQKKGKKGLINHKGKEVIPCAYEDIRRINDQLFIVTQFNENENEMEGVFSIKAGKELVPCKYYSVEVDTKRDLLHLSGEKEGYVDFNGKEVIPVIYESIEWQSGTDIAKVEVRIGSLYNRLYGYINAKGETLINTKYTSIEAYTEDKFIKAEKWGKWGYIDHKGNEKLPFLFEEVGNFDDNDLIWVKTAGRYGLANKKGETIARANYDSPIYFEEITDKQLAVVAFEGKYGIIDRTGKEVIAPTYNGIRYEDMGELDEEGFYEEGETASIQLFKNVAVVGHKGKYGIINNRTGKEISGFIYDKVDFPDENYLIAKMNNQWGVVQMNTGKIVLPFKYDFLWMSDEFAIARLDEKWGVVNLQGEIIIPFEYENIDPLPKSGFFNVKKDKWGVVDKNGKEIIAPKYTSFYTEEFEEDDLAWVSINGKDDILNYVTAKELIPCEYDDLSYNYDFIETLKNGKHILYNKKYQPIPNATYDKIEDFKGNANVAIVHRDGKKGLIDTQGKEVLPCKFKDIKPDYYRDIENHKSEKMYYTLFAEEGEGIADSNGNIMVLIDNAWIHTGTGLKENTPLIVVRNKKYGVISTSGEQLIPFKYDDIRYIEHNFAIAEIDGYNTLVDMQGKELVERANQYFHFVSSDIFVIEDRPSRKTRSLNKLNQRINTKNYKEYGNSFVEGLLEVKDAFDKWGFIDEMGKEVIPCQYESVTQFSEGKAIAELNGISFYIDTRGKCVLPVEKTKK</sequence>
<evidence type="ECO:0000313" key="3">
    <source>
        <dbReference type="Proteomes" id="UP001207736"/>
    </source>
</evidence>
<reference evidence="1 4" key="1">
    <citation type="submission" date="2021-11" db="EMBL/GenBank/DDBJ databases">
        <title>Draft genome sequence of Capnocytophaga sp. strain KC07075 isolated from cat oral cavity.</title>
        <authorList>
            <person name="Suzuki M."/>
            <person name="Imaoka K."/>
            <person name="Kimura M."/>
            <person name="Morikawa S."/>
            <person name="Maeda K."/>
        </authorList>
    </citation>
    <scope>NUCLEOTIDE SEQUENCE</scope>
    <source>
        <strain evidence="1">KC07075</strain>
        <strain evidence="2 4">KC07079</strain>
    </source>
</reference>
<dbReference type="PANTHER" id="PTHR37841:SF1">
    <property type="entry name" value="DUF3298 DOMAIN-CONTAINING PROTEIN"/>
    <property type="match status" value="1"/>
</dbReference>
<gene>
    <name evidence="1" type="ORF">RCZ15_15200</name>
    <name evidence="2" type="ORF">RCZ16_19380</name>
</gene>
<dbReference type="EMBL" id="BQKA01000030">
    <property type="protein sequence ID" value="GJM50547.1"/>
    <property type="molecule type" value="Genomic_DNA"/>
</dbReference>
<dbReference type="Proteomes" id="UP001207736">
    <property type="component" value="Unassembled WGS sequence"/>
</dbReference>
<accession>A0AAV5ATB9</accession>
<organism evidence="1 3">
    <name type="scientific">Capnocytophaga catalasegens</name>
    <dbReference type="NCBI Taxonomy" id="1004260"/>
    <lineage>
        <taxon>Bacteria</taxon>
        <taxon>Pseudomonadati</taxon>
        <taxon>Bacteroidota</taxon>
        <taxon>Flavobacteriia</taxon>
        <taxon>Flavobacteriales</taxon>
        <taxon>Flavobacteriaceae</taxon>
        <taxon>Capnocytophaga</taxon>
    </lineage>
</organism>
<protein>
    <recommendedName>
        <fullName evidence="5">WG repeat-containing protein</fullName>
    </recommendedName>
</protein>
<keyword evidence="4" id="KW-1185">Reference proteome</keyword>
<comment type="caution">
    <text evidence="1">The sequence shown here is derived from an EMBL/GenBank/DDBJ whole genome shotgun (WGS) entry which is preliminary data.</text>
</comment>
<dbReference type="Proteomes" id="UP001208692">
    <property type="component" value="Unassembled WGS sequence"/>
</dbReference>
<evidence type="ECO:0000313" key="1">
    <source>
        <dbReference type="EMBL" id="GJM50547.1"/>
    </source>
</evidence>
<proteinExistence type="predicted"/>
<dbReference type="Pfam" id="PF14903">
    <property type="entry name" value="WG_beta_rep"/>
    <property type="match status" value="10"/>
</dbReference>
<dbReference type="InterPro" id="IPR032774">
    <property type="entry name" value="WG_beta_rep"/>
</dbReference>
<dbReference type="EMBL" id="BQKB01000042">
    <property type="protein sequence ID" value="GJM53622.1"/>
    <property type="molecule type" value="Genomic_DNA"/>
</dbReference>
<evidence type="ECO:0000313" key="4">
    <source>
        <dbReference type="Proteomes" id="UP001208692"/>
    </source>
</evidence>
<dbReference type="AlphaFoldDB" id="A0AAV5ATB9"/>
<evidence type="ECO:0008006" key="5">
    <source>
        <dbReference type="Google" id="ProtNLM"/>
    </source>
</evidence>
<dbReference type="PANTHER" id="PTHR37841">
    <property type="entry name" value="GLR2918 PROTEIN"/>
    <property type="match status" value="1"/>
</dbReference>
<dbReference type="PROSITE" id="PS51257">
    <property type="entry name" value="PROKAR_LIPOPROTEIN"/>
    <property type="match status" value="1"/>
</dbReference>